<gene>
    <name evidence="4" type="primary">LOC121218349</name>
</gene>
<dbReference type="GeneID" id="121218349"/>
<dbReference type="InterPro" id="IPR012337">
    <property type="entry name" value="RNaseH-like_sf"/>
</dbReference>
<evidence type="ECO:0000313" key="3">
    <source>
        <dbReference type="Proteomes" id="UP000818029"/>
    </source>
</evidence>
<reference evidence="3" key="1">
    <citation type="journal article" date="2020" name="Nat. Genet.">
        <title>Genomic diversifications of five Gossypium allopolyploid species and their impact on cotton improvement.</title>
        <authorList>
            <person name="Chen Z.J."/>
            <person name="Sreedasyam A."/>
            <person name="Ando A."/>
            <person name="Song Q."/>
            <person name="De Santiago L.M."/>
            <person name="Hulse-Kemp A.M."/>
            <person name="Ding M."/>
            <person name="Ye W."/>
            <person name="Kirkbride R.C."/>
            <person name="Jenkins J."/>
            <person name="Plott C."/>
            <person name="Lovell J."/>
            <person name="Lin Y.M."/>
            <person name="Vaughn R."/>
            <person name="Liu B."/>
            <person name="Simpson S."/>
            <person name="Scheffler B.E."/>
            <person name="Wen L."/>
            <person name="Saski C.A."/>
            <person name="Grover C.E."/>
            <person name="Hu G."/>
            <person name="Conover J.L."/>
            <person name="Carlson J.W."/>
            <person name="Shu S."/>
            <person name="Boston L.B."/>
            <person name="Williams M."/>
            <person name="Peterson D.G."/>
            <person name="McGee K."/>
            <person name="Jones D.C."/>
            <person name="Wendel J.F."/>
            <person name="Stelly D.M."/>
            <person name="Grimwood J."/>
            <person name="Schmutz J."/>
        </authorList>
    </citation>
    <scope>NUCLEOTIDE SEQUENCE [LARGE SCALE GENOMIC DNA]</scope>
    <source>
        <strain evidence="3">cv. TM-1</strain>
    </source>
</reference>
<protein>
    <submittedName>
        <fullName evidence="4">Uncharacterized protein isoform X4</fullName>
    </submittedName>
</protein>
<name>A0ABM3A9V5_GOSHI</name>
<dbReference type="PANTHER" id="PTHR23272:SF189">
    <property type="entry name" value="ZINC FINGER BED DOMAIN-CONTAINING PROTEIN RICESLEEPER 1-LIKE"/>
    <property type="match status" value="1"/>
</dbReference>
<sequence length="81" mass="8962">MTKLECENKNELKAQSSESAFSMGKKVITPLRSSLKPKTVQAVVCLDDWMRAKGFSAEIGCKKDDEDNDDNDDDDVSSVAF</sequence>
<proteinExistence type="predicted"/>
<accession>A0ABM3A9V5</accession>
<dbReference type="InterPro" id="IPR008906">
    <property type="entry name" value="HATC_C_dom"/>
</dbReference>
<feature type="compositionally biased region" description="Acidic residues" evidence="1">
    <location>
        <begin position="66"/>
        <end position="81"/>
    </location>
</feature>
<dbReference type="Proteomes" id="UP000818029">
    <property type="component" value="Chromosome D06"/>
</dbReference>
<dbReference type="SUPFAM" id="SSF53098">
    <property type="entry name" value="Ribonuclease H-like"/>
    <property type="match status" value="1"/>
</dbReference>
<dbReference type="Pfam" id="PF05699">
    <property type="entry name" value="Dimer_Tnp_hAT"/>
    <property type="match status" value="1"/>
</dbReference>
<dbReference type="PANTHER" id="PTHR23272">
    <property type="entry name" value="BED FINGER-RELATED"/>
    <property type="match status" value="1"/>
</dbReference>
<feature type="region of interest" description="Disordered" evidence="1">
    <location>
        <begin position="60"/>
        <end position="81"/>
    </location>
</feature>
<evidence type="ECO:0000256" key="1">
    <source>
        <dbReference type="SAM" id="MobiDB-lite"/>
    </source>
</evidence>
<reference evidence="4" key="2">
    <citation type="submission" date="2025-08" db="UniProtKB">
        <authorList>
            <consortium name="RefSeq"/>
        </authorList>
    </citation>
    <scope>IDENTIFICATION</scope>
</reference>
<evidence type="ECO:0000259" key="2">
    <source>
        <dbReference type="Pfam" id="PF05699"/>
    </source>
</evidence>
<feature type="domain" description="HAT C-terminal dimerisation" evidence="2">
    <location>
        <begin position="16"/>
        <end position="50"/>
    </location>
</feature>
<evidence type="ECO:0000313" key="4">
    <source>
        <dbReference type="RefSeq" id="XP_040951411.1"/>
    </source>
</evidence>
<organism evidence="3 4">
    <name type="scientific">Gossypium hirsutum</name>
    <name type="common">Upland cotton</name>
    <name type="synonym">Gossypium mexicanum</name>
    <dbReference type="NCBI Taxonomy" id="3635"/>
    <lineage>
        <taxon>Eukaryota</taxon>
        <taxon>Viridiplantae</taxon>
        <taxon>Streptophyta</taxon>
        <taxon>Embryophyta</taxon>
        <taxon>Tracheophyta</taxon>
        <taxon>Spermatophyta</taxon>
        <taxon>Magnoliopsida</taxon>
        <taxon>eudicotyledons</taxon>
        <taxon>Gunneridae</taxon>
        <taxon>Pentapetalae</taxon>
        <taxon>rosids</taxon>
        <taxon>malvids</taxon>
        <taxon>Malvales</taxon>
        <taxon>Malvaceae</taxon>
        <taxon>Malvoideae</taxon>
        <taxon>Gossypium</taxon>
    </lineage>
</organism>
<keyword evidence="3" id="KW-1185">Reference proteome</keyword>
<dbReference type="RefSeq" id="XP_040951411.1">
    <property type="nucleotide sequence ID" value="XM_041095477.1"/>
</dbReference>